<evidence type="ECO:0000313" key="2">
    <source>
        <dbReference type="Proteomes" id="UP000188605"/>
    </source>
</evidence>
<sequence length="196" mass="21692">MFMRFEQIADAIQNALLSIDKVIFGELINQAVCTLQNNNKIIVSGLGKNVAVCEKFVGTMVSLGLNAVFMNTNSASHGDIGMVKENDLVIVLTKSGETIESIYLVELLQLRKNINIWLITFNSDSTLSNKITNKLVINLKHEGDKWNILPNNSTTINLIVLQELAMQLSIKMDIDLESFRQNHPAGHIGAILNNGK</sequence>
<reference evidence="1" key="1">
    <citation type="submission" date="2016-08" db="EMBL/GenBank/DDBJ databases">
        <authorList>
            <person name="Ngugi D.K."/>
            <person name="Miyake S."/>
            <person name="Stingl U."/>
        </authorList>
    </citation>
    <scope>NUCLEOTIDE SEQUENCE</scope>
    <source>
        <strain evidence="1">SCG-B11WGA-EpuloA1</strain>
    </source>
</reference>
<keyword evidence="1" id="KW-0413">Isomerase</keyword>
<keyword evidence="2" id="KW-1185">Reference proteome</keyword>
<proteinExistence type="predicted"/>
<evidence type="ECO:0000313" key="1">
    <source>
        <dbReference type="EMBL" id="ONI40948.1"/>
    </source>
</evidence>
<dbReference type="Proteomes" id="UP000188605">
    <property type="component" value="Unassembled WGS sequence"/>
</dbReference>
<protein>
    <submittedName>
        <fullName evidence="1">Sugar isomerase</fullName>
    </submittedName>
</protein>
<name>A0ACC8XDM1_9FIRM</name>
<dbReference type="EMBL" id="LJDB01000043">
    <property type="protein sequence ID" value="ONI40948.1"/>
    <property type="molecule type" value="Genomic_DNA"/>
</dbReference>
<accession>A0ACC8XDM1</accession>
<comment type="caution">
    <text evidence="1">The sequence shown here is derived from an EMBL/GenBank/DDBJ whole genome shotgun (WGS) entry which is preliminary data.</text>
</comment>
<gene>
    <name evidence="1" type="ORF">AN396_04100</name>
</gene>
<organism evidence="1 2">
    <name type="scientific">Candidatus Epulonipiscium fishelsonii</name>
    <dbReference type="NCBI Taxonomy" id="77094"/>
    <lineage>
        <taxon>Bacteria</taxon>
        <taxon>Bacillati</taxon>
        <taxon>Bacillota</taxon>
        <taxon>Clostridia</taxon>
        <taxon>Lachnospirales</taxon>
        <taxon>Lachnospiraceae</taxon>
        <taxon>Candidatus Epulonipiscium</taxon>
    </lineage>
</organism>